<dbReference type="EMBL" id="LBXO01000006">
    <property type="protein sequence ID" value="KKR33553.1"/>
    <property type="molecule type" value="Genomic_DNA"/>
</dbReference>
<evidence type="ECO:0000313" key="2">
    <source>
        <dbReference type="Proteomes" id="UP000034137"/>
    </source>
</evidence>
<name>A0A0G0Q064_9BACT</name>
<dbReference type="Proteomes" id="UP000034137">
    <property type="component" value="Unassembled WGS sequence"/>
</dbReference>
<reference evidence="1 2" key="1">
    <citation type="journal article" date="2015" name="Nature">
        <title>rRNA introns, odd ribosomes, and small enigmatic genomes across a large radiation of phyla.</title>
        <authorList>
            <person name="Brown C.T."/>
            <person name="Hug L.A."/>
            <person name="Thomas B.C."/>
            <person name="Sharon I."/>
            <person name="Castelle C.J."/>
            <person name="Singh A."/>
            <person name="Wilkins M.J."/>
            <person name="Williams K.H."/>
            <person name="Banfield J.F."/>
        </authorList>
    </citation>
    <scope>NUCLEOTIDE SEQUENCE [LARGE SCALE GENOMIC DNA]</scope>
</reference>
<protein>
    <submittedName>
        <fullName evidence="1">Uncharacterized protein</fullName>
    </submittedName>
</protein>
<evidence type="ECO:0000313" key="1">
    <source>
        <dbReference type="EMBL" id="KKR33553.1"/>
    </source>
</evidence>
<comment type="caution">
    <text evidence="1">The sequence shown here is derived from an EMBL/GenBank/DDBJ whole genome shotgun (WGS) entry which is preliminary data.</text>
</comment>
<accession>A0A0G0Q064</accession>
<dbReference type="AlphaFoldDB" id="A0A0G0Q064"/>
<gene>
    <name evidence="1" type="ORF">UT64_C0006G0001</name>
</gene>
<organism evidence="1 2">
    <name type="scientific">Candidatus Falkowbacteria bacterium GW2011_GWF2_39_8</name>
    <dbReference type="NCBI Taxonomy" id="1618642"/>
    <lineage>
        <taxon>Bacteria</taxon>
        <taxon>Candidatus Falkowiibacteriota</taxon>
    </lineage>
</organism>
<sequence length="70" mass="8108">MTQEQTIKILPEEKSFSREDLTWAANNIARGIKKLRDNEIKRKYGKAENISITDIAENIHNEIIRNNLGI</sequence>
<feature type="non-terminal residue" evidence="1">
    <location>
        <position position="70"/>
    </location>
</feature>
<proteinExistence type="predicted"/>